<dbReference type="Pfam" id="PF09704">
    <property type="entry name" value="Cas_Cas5d"/>
    <property type="match status" value="1"/>
</dbReference>
<evidence type="ECO:0000256" key="1">
    <source>
        <dbReference type="ARBA" id="ARBA00023118"/>
    </source>
</evidence>
<keyword evidence="1" id="KW-0051">Antiviral defense</keyword>
<dbReference type="OrthoDB" id="1805474at2"/>
<keyword evidence="3" id="KW-1185">Reference proteome</keyword>
<sequence length="231" mass="26780">MKAIKLEITGNWAQFRKAETNNNPLSHDFITKTAFIGMIGAVLGIERNEMKPLFPLFSEGLLYSVQVNNEVIKQSWGFTLRKVNNAWDKAPKQMEFIKHPNYTVVLALKNEEYSDYFTRFSSFCKQGQACFTPVLGLHNCPAEIKFLEEGEIVEKNGTFTTFGFITDDYPPLMDDLTSFRIGFDKIPTFQNDDFWNLPEKFCKVVYPSNQFKLKSEGTYFEFNNESQWCMI</sequence>
<dbReference type="InterPro" id="IPR013422">
    <property type="entry name" value="CRISPR-assoc_prot_Cas5_N"/>
</dbReference>
<gene>
    <name evidence="2" type="primary">cas5</name>
    <name evidence="2" type="ORF">DLK05_11230</name>
</gene>
<dbReference type="NCBIfam" id="TIGR02593">
    <property type="entry name" value="CRISPR_cas5"/>
    <property type="match status" value="1"/>
</dbReference>
<dbReference type="InterPro" id="IPR021124">
    <property type="entry name" value="CRISPR-assoc_prot_Cas5"/>
</dbReference>
<evidence type="ECO:0000313" key="2">
    <source>
        <dbReference type="EMBL" id="RUT77770.1"/>
    </source>
</evidence>
<dbReference type="GO" id="GO:0043571">
    <property type="term" value="P:maintenance of CRISPR repeat elements"/>
    <property type="evidence" value="ECO:0007669"/>
    <property type="project" value="InterPro"/>
</dbReference>
<dbReference type="EMBL" id="RJJX01000015">
    <property type="protein sequence ID" value="RUT77770.1"/>
    <property type="molecule type" value="Genomic_DNA"/>
</dbReference>
<name>A0A434ATW5_9BACT</name>
<evidence type="ECO:0000313" key="3">
    <source>
        <dbReference type="Proteomes" id="UP000282985"/>
    </source>
</evidence>
<dbReference type="RefSeq" id="WP_127344075.1">
    <property type="nucleotide sequence ID" value="NZ_RJJX01000015.1"/>
</dbReference>
<dbReference type="Proteomes" id="UP000282985">
    <property type="component" value="Unassembled WGS sequence"/>
</dbReference>
<comment type="caution">
    <text evidence="2">The sequence shown here is derived from an EMBL/GenBank/DDBJ whole genome shotgun (WGS) entry which is preliminary data.</text>
</comment>
<accession>A0A434ATW5</accession>
<dbReference type="GO" id="GO:0051607">
    <property type="term" value="P:defense response to virus"/>
    <property type="evidence" value="ECO:0007669"/>
    <property type="project" value="UniProtKB-KW"/>
</dbReference>
<dbReference type="Gene3D" id="3.30.70.2660">
    <property type="match status" value="1"/>
</dbReference>
<reference evidence="2 3" key="1">
    <citation type="submission" date="2018-11" db="EMBL/GenBank/DDBJ databases">
        <title>Parancylomarina longa gen. nov., sp. nov., isolated from sediments of southern Okinawa.</title>
        <authorList>
            <person name="Fu T."/>
        </authorList>
    </citation>
    <scope>NUCLEOTIDE SEQUENCE [LARGE SCALE GENOMIC DNA]</scope>
    <source>
        <strain evidence="2 3">T3-2 S1-C</strain>
    </source>
</reference>
<proteinExistence type="predicted"/>
<protein>
    <submittedName>
        <fullName evidence="2">CRISPR-associated protein Cas5</fullName>
    </submittedName>
</protein>
<organism evidence="2 3">
    <name type="scientific">Ancylomarina longa</name>
    <dbReference type="NCBI Taxonomy" id="2487017"/>
    <lineage>
        <taxon>Bacteria</taxon>
        <taxon>Pseudomonadati</taxon>
        <taxon>Bacteroidota</taxon>
        <taxon>Bacteroidia</taxon>
        <taxon>Marinilabiliales</taxon>
        <taxon>Marinifilaceae</taxon>
        <taxon>Ancylomarina</taxon>
    </lineage>
</organism>
<dbReference type="AlphaFoldDB" id="A0A434ATW5"/>